<dbReference type="GO" id="GO:0051537">
    <property type="term" value="F:2 iron, 2 sulfur cluster binding"/>
    <property type="evidence" value="ECO:0007669"/>
    <property type="project" value="UniProtKB-KW"/>
</dbReference>
<dbReference type="GO" id="GO:0016491">
    <property type="term" value="F:oxidoreductase activity"/>
    <property type="evidence" value="ECO:0007669"/>
    <property type="project" value="UniProtKB-KW"/>
</dbReference>
<dbReference type="Gene3D" id="3.10.20.30">
    <property type="match status" value="1"/>
</dbReference>
<dbReference type="InterPro" id="IPR011884">
    <property type="entry name" value="PaaE"/>
</dbReference>
<evidence type="ECO:0000256" key="6">
    <source>
        <dbReference type="ARBA" id="ARBA00023002"/>
    </source>
</evidence>
<dbReference type="CDD" id="cd00207">
    <property type="entry name" value="fer2"/>
    <property type="match status" value="1"/>
</dbReference>
<evidence type="ECO:0000256" key="4">
    <source>
        <dbReference type="ARBA" id="ARBA00022723"/>
    </source>
</evidence>
<dbReference type="NCBIfam" id="TIGR02160">
    <property type="entry name" value="PA_CoA_Oxy5"/>
    <property type="match status" value="1"/>
</dbReference>
<dbReference type="InterPro" id="IPR050415">
    <property type="entry name" value="MRET"/>
</dbReference>
<dbReference type="Gene3D" id="3.40.50.80">
    <property type="entry name" value="Nucleotide-binding domain of ferredoxin-NADP reductase (FNR) module"/>
    <property type="match status" value="1"/>
</dbReference>
<dbReference type="Pfam" id="PF00111">
    <property type="entry name" value="Fer2"/>
    <property type="match status" value="1"/>
</dbReference>
<dbReference type="Pfam" id="PF00970">
    <property type="entry name" value="FAD_binding_6"/>
    <property type="match status" value="1"/>
</dbReference>
<dbReference type="PROSITE" id="PS51384">
    <property type="entry name" value="FAD_FR"/>
    <property type="match status" value="1"/>
</dbReference>
<keyword evidence="4" id="KW-0479">Metal-binding</keyword>
<dbReference type="SUPFAM" id="SSF52343">
    <property type="entry name" value="Ferredoxin reductase-like, C-terminal NADP-linked domain"/>
    <property type="match status" value="1"/>
</dbReference>
<dbReference type="Pfam" id="PF00175">
    <property type="entry name" value="NAD_binding_1"/>
    <property type="match status" value="1"/>
</dbReference>
<dbReference type="InterPro" id="IPR008333">
    <property type="entry name" value="Cbr1-like_FAD-bd_dom"/>
</dbReference>
<gene>
    <name evidence="9" type="ORF">MCNF_43580</name>
</gene>
<evidence type="ECO:0000256" key="2">
    <source>
        <dbReference type="ARBA" id="ARBA00022630"/>
    </source>
</evidence>
<reference evidence="9" key="1">
    <citation type="journal article" date="2019" name="Emerg. Microbes Infect.">
        <title>Comprehensive subspecies identification of 175 nontuberculous mycobacteria species based on 7547 genomic profiles.</title>
        <authorList>
            <person name="Matsumoto Y."/>
            <person name="Kinjo T."/>
            <person name="Motooka D."/>
            <person name="Nabeya D."/>
            <person name="Jung N."/>
            <person name="Uechi K."/>
            <person name="Horii T."/>
            <person name="Iida T."/>
            <person name="Fujita J."/>
            <person name="Nakamura S."/>
        </authorList>
    </citation>
    <scope>NUCLEOTIDE SEQUENCE [LARGE SCALE GENOMIC DNA]</scope>
    <source>
        <strain evidence="9">JCM 13671</strain>
    </source>
</reference>
<dbReference type="EMBL" id="AP022612">
    <property type="protein sequence ID" value="BBZ35753.1"/>
    <property type="molecule type" value="Genomic_DNA"/>
</dbReference>
<evidence type="ECO:0000256" key="5">
    <source>
        <dbReference type="ARBA" id="ARBA00022827"/>
    </source>
</evidence>
<proteinExistence type="predicted"/>
<keyword evidence="5" id="KW-0274">FAD</keyword>
<dbReference type="PANTHER" id="PTHR47354">
    <property type="entry name" value="NADH OXIDOREDUCTASE HCR"/>
    <property type="match status" value="1"/>
</dbReference>
<organism evidence="9 10">
    <name type="scientific">Mycolicibacterium confluentis</name>
    <dbReference type="NCBI Taxonomy" id="28047"/>
    <lineage>
        <taxon>Bacteria</taxon>
        <taxon>Bacillati</taxon>
        <taxon>Actinomycetota</taxon>
        <taxon>Actinomycetes</taxon>
        <taxon>Mycobacteriales</taxon>
        <taxon>Mycobacteriaceae</taxon>
        <taxon>Mycolicibacterium</taxon>
    </lineage>
</organism>
<dbReference type="GO" id="GO:0046872">
    <property type="term" value="F:metal ion binding"/>
    <property type="evidence" value="ECO:0007669"/>
    <property type="project" value="UniProtKB-KW"/>
</dbReference>
<evidence type="ECO:0000256" key="8">
    <source>
        <dbReference type="ARBA" id="ARBA00023014"/>
    </source>
</evidence>
<evidence type="ECO:0000256" key="3">
    <source>
        <dbReference type="ARBA" id="ARBA00022714"/>
    </source>
</evidence>
<dbReference type="InterPro" id="IPR036010">
    <property type="entry name" value="2Fe-2S_ferredoxin-like_sf"/>
</dbReference>
<keyword evidence="2" id="KW-0285">Flavoprotein</keyword>
<evidence type="ECO:0000256" key="7">
    <source>
        <dbReference type="ARBA" id="ARBA00023004"/>
    </source>
</evidence>
<dbReference type="Gene3D" id="2.40.30.10">
    <property type="entry name" value="Translation factors"/>
    <property type="match status" value="1"/>
</dbReference>
<name>A0A7I7Y3R8_9MYCO</name>
<dbReference type="InterPro" id="IPR001041">
    <property type="entry name" value="2Fe-2S_ferredoxin-type"/>
</dbReference>
<dbReference type="OrthoDB" id="9796486at2"/>
<dbReference type="InterPro" id="IPR006058">
    <property type="entry name" value="2Fe2S_fd_BS"/>
</dbReference>
<keyword evidence="8" id="KW-0411">Iron-sulfur</keyword>
<evidence type="ECO:0000313" key="10">
    <source>
        <dbReference type="Proteomes" id="UP000466931"/>
    </source>
</evidence>
<keyword evidence="6" id="KW-0560">Oxidoreductase</keyword>
<dbReference type="AlphaFoldDB" id="A0A7I7Y3R8"/>
<dbReference type="InterPro" id="IPR017938">
    <property type="entry name" value="Riboflavin_synthase-like_b-brl"/>
</dbReference>
<dbReference type="GO" id="GO:0050660">
    <property type="term" value="F:flavin adenine dinucleotide binding"/>
    <property type="evidence" value="ECO:0007669"/>
    <property type="project" value="TreeGrafter"/>
</dbReference>
<dbReference type="InterPro" id="IPR017927">
    <property type="entry name" value="FAD-bd_FR_type"/>
</dbReference>
<dbReference type="InterPro" id="IPR001433">
    <property type="entry name" value="OxRdtase_FAD/NAD-bd"/>
</dbReference>
<dbReference type="PRINTS" id="PR00406">
    <property type="entry name" value="CYTB5RDTASE"/>
</dbReference>
<dbReference type="InterPro" id="IPR039261">
    <property type="entry name" value="FNR_nucleotide-bd"/>
</dbReference>
<dbReference type="GO" id="GO:0010124">
    <property type="term" value="P:phenylacetate catabolic process"/>
    <property type="evidence" value="ECO:0007669"/>
    <property type="project" value="InterPro"/>
</dbReference>
<dbReference type="SUPFAM" id="SSF63380">
    <property type="entry name" value="Riboflavin synthase domain-like"/>
    <property type="match status" value="1"/>
</dbReference>
<accession>A0A7I7Y3R8</accession>
<dbReference type="RefSeq" id="WP_085151813.1">
    <property type="nucleotide sequence ID" value="NZ_AP022612.1"/>
</dbReference>
<dbReference type="PROSITE" id="PS51085">
    <property type="entry name" value="2FE2S_FER_2"/>
    <property type="match status" value="1"/>
</dbReference>
<evidence type="ECO:0000313" key="9">
    <source>
        <dbReference type="EMBL" id="BBZ35753.1"/>
    </source>
</evidence>
<comment type="cofactor">
    <cofactor evidence="1">
        <name>FAD</name>
        <dbReference type="ChEBI" id="CHEBI:57692"/>
    </cofactor>
</comment>
<dbReference type="Proteomes" id="UP000466931">
    <property type="component" value="Chromosome"/>
</dbReference>
<evidence type="ECO:0000256" key="1">
    <source>
        <dbReference type="ARBA" id="ARBA00001974"/>
    </source>
</evidence>
<keyword evidence="3" id="KW-0001">2Fe-2S</keyword>
<dbReference type="CDD" id="cd06214">
    <property type="entry name" value="PA_degradation_oxidoreductase_like"/>
    <property type="match status" value="1"/>
</dbReference>
<dbReference type="InterPro" id="IPR012675">
    <property type="entry name" value="Beta-grasp_dom_sf"/>
</dbReference>
<dbReference type="SUPFAM" id="SSF54292">
    <property type="entry name" value="2Fe-2S ferredoxin-like"/>
    <property type="match status" value="1"/>
</dbReference>
<keyword evidence="10" id="KW-1185">Reference proteome</keyword>
<protein>
    <submittedName>
        <fullName evidence="9">Putative phenylacetic acid degradation protein PaaE/phenylacetate-CoA oxygenase/reductase, PaaK subunit</fullName>
    </submittedName>
</protein>
<keyword evidence="7" id="KW-0408">Iron</keyword>
<sequence length="367" mass="39318">MTTAELSVSATVHHARNRPFRKVLVADVQRLCDDAAAITFAVPARYADEFHFAPGQSVTVRRMIDGVEQRRSYSICAPVGSALRIGVREVPGGVFSGWLVHELSAGDEIELQPPSGHFAADPQTAAHHLLIAAGSGITPVLSIAASALAHPDSRVTLIYGNRRSATVMFADELADLKDAHCSRLQLIHVLSREARTADLFSGRLDPARIRSLLEQLVGVHSVDHAWLCGPLGMVTGASQVLGELGFDTDRVHRELFFVDDAAPSPVEQAPSAESGPRSDVTVVLEGAESTIVVPRDIAILDGAQRFRDDLPFACKGGVCGTCRAKVTDGAVDMRRNYALESGEVDAGFVLTCQSYPLTESLTVDFDA</sequence>
<dbReference type="PROSITE" id="PS00197">
    <property type="entry name" value="2FE2S_FER_1"/>
    <property type="match status" value="1"/>
</dbReference>
<reference evidence="9" key="2">
    <citation type="submission" date="2020-02" db="EMBL/GenBank/DDBJ databases">
        <authorList>
            <person name="Matsumoto Y."/>
            <person name="Motooka D."/>
            <person name="Nakamura S."/>
        </authorList>
    </citation>
    <scope>NUCLEOTIDE SEQUENCE</scope>
    <source>
        <strain evidence="9">JCM 13671</strain>
    </source>
</reference>
<dbReference type="PANTHER" id="PTHR47354:SF8">
    <property type="entry name" value="1,2-PHENYLACETYL-COA EPOXIDASE, SUBUNIT E"/>
    <property type="match status" value="1"/>
</dbReference>